<protein>
    <submittedName>
        <fullName evidence="1">Uncharacterized protein</fullName>
    </submittedName>
</protein>
<name>A0A0B0ECJ4_9BACT</name>
<evidence type="ECO:0000313" key="1">
    <source>
        <dbReference type="EMBL" id="KHE90942.1"/>
    </source>
</evidence>
<gene>
    <name evidence="1" type="ORF">SCABRO_03243</name>
</gene>
<proteinExistence type="predicted"/>
<reference evidence="1 2" key="1">
    <citation type="submission" date="2014-10" db="EMBL/GenBank/DDBJ databases">
        <title>Draft genome of anammox bacterium scalindua brodae, obtained using differential coverage binning of sequence data from two enrichment reactors.</title>
        <authorList>
            <person name="Speth D.R."/>
            <person name="Russ L."/>
            <person name="Kartal B."/>
            <person name="Op den Camp H.J."/>
            <person name="Dutilh B.E."/>
            <person name="Jetten M.S."/>
        </authorList>
    </citation>
    <scope>NUCLEOTIDE SEQUENCE [LARGE SCALE GENOMIC DNA]</scope>
    <source>
        <strain evidence="1">RU1</strain>
    </source>
</reference>
<dbReference type="AlphaFoldDB" id="A0A0B0ECJ4"/>
<sequence length="86" mass="10218">MAIPKLYYYTDIIRRVHIKSKKMFNISTSKLMFRNFKIDINIVGLELREKRMITGKEKVRMNGKECEKTLKGSFDIMSMSFSCQAW</sequence>
<dbReference type="EMBL" id="JRYO01000225">
    <property type="protein sequence ID" value="KHE90942.1"/>
    <property type="molecule type" value="Genomic_DNA"/>
</dbReference>
<accession>A0A0B0ECJ4</accession>
<comment type="caution">
    <text evidence="1">The sequence shown here is derived from an EMBL/GenBank/DDBJ whole genome shotgun (WGS) entry which is preliminary data.</text>
</comment>
<dbReference type="Proteomes" id="UP000030652">
    <property type="component" value="Unassembled WGS sequence"/>
</dbReference>
<organism evidence="1 2">
    <name type="scientific">Candidatus Scalindua brodae</name>
    <dbReference type="NCBI Taxonomy" id="237368"/>
    <lineage>
        <taxon>Bacteria</taxon>
        <taxon>Pseudomonadati</taxon>
        <taxon>Planctomycetota</taxon>
        <taxon>Candidatus Brocadiia</taxon>
        <taxon>Candidatus Brocadiales</taxon>
        <taxon>Candidatus Scalinduaceae</taxon>
        <taxon>Candidatus Scalindua</taxon>
    </lineage>
</organism>
<evidence type="ECO:0000313" key="2">
    <source>
        <dbReference type="Proteomes" id="UP000030652"/>
    </source>
</evidence>